<evidence type="ECO:0000313" key="4">
    <source>
        <dbReference type="EMBL" id="OBT91770.1"/>
    </source>
</evidence>
<protein>
    <recommendedName>
        <fullName evidence="6">NAD(P)-binding protein</fullName>
    </recommendedName>
</protein>
<dbReference type="Pfam" id="PF00106">
    <property type="entry name" value="adh_short"/>
    <property type="match status" value="1"/>
</dbReference>
<dbReference type="InterPro" id="IPR020904">
    <property type="entry name" value="Sc_DH/Rdtase_CS"/>
</dbReference>
<name>A0A1B8G7G3_9PEZI</name>
<dbReference type="PRINTS" id="PR00081">
    <property type="entry name" value="GDHRDH"/>
</dbReference>
<dbReference type="InterPro" id="IPR036291">
    <property type="entry name" value="NAD(P)-bd_dom_sf"/>
</dbReference>
<dbReference type="EMBL" id="KV460280">
    <property type="protein sequence ID" value="OBT91770.1"/>
    <property type="molecule type" value="Genomic_DNA"/>
</dbReference>
<comment type="similarity">
    <text evidence="1">Belongs to the short-chain dehydrogenases/reductases (SDR) family.</text>
</comment>
<dbReference type="PANTHER" id="PTHR44229:SF4">
    <property type="entry name" value="15-HYDROXYPROSTAGLANDIN DEHYDROGENASE [NAD(+)]"/>
    <property type="match status" value="1"/>
</dbReference>
<keyword evidence="2" id="KW-0521">NADP</keyword>
<reference evidence="4 5" key="1">
    <citation type="submission" date="2016-03" db="EMBL/GenBank/DDBJ databases">
        <title>Comparative genomics of Pseudogymnoascus destructans, the fungus causing white-nose syndrome of bats.</title>
        <authorList>
            <person name="Palmer J.M."/>
            <person name="Drees K.P."/>
            <person name="Foster J.T."/>
            <person name="Lindner D.L."/>
        </authorList>
    </citation>
    <scope>NUCLEOTIDE SEQUENCE [LARGE SCALE GENOMIC DNA]</scope>
    <source>
        <strain evidence="4 5">UAMH 10579</strain>
    </source>
</reference>
<dbReference type="Proteomes" id="UP000091956">
    <property type="component" value="Unassembled WGS sequence"/>
</dbReference>
<accession>A0A1B8G7G3</accession>
<dbReference type="GeneID" id="28842709"/>
<evidence type="ECO:0000256" key="1">
    <source>
        <dbReference type="ARBA" id="ARBA00006484"/>
    </source>
</evidence>
<evidence type="ECO:0000313" key="5">
    <source>
        <dbReference type="Proteomes" id="UP000091956"/>
    </source>
</evidence>
<dbReference type="STRING" id="342668.A0A1B8G7G3"/>
<evidence type="ECO:0000256" key="2">
    <source>
        <dbReference type="ARBA" id="ARBA00022857"/>
    </source>
</evidence>
<dbReference type="PANTHER" id="PTHR44229">
    <property type="entry name" value="15-HYDROXYPROSTAGLANDIN DEHYDROGENASE [NAD(+)]"/>
    <property type="match status" value="1"/>
</dbReference>
<dbReference type="Gene3D" id="3.40.50.720">
    <property type="entry name" value="NAD(P)-binding Rossmann-like Domain"/>
    <property type="match status" value="1"/>
</dbReference>
<dbReference type="AlphaFoldDB" id="A0A1B8G7G3"/>
<organism evidence="4 5">
    <name type="scientific">Pseudogymnoascus verrucosus</name>
    <dbReference type="NCBI Taxonomy" id="342668"/>
    <lineage>
        <taxon>Eukaryota</taxon>
        <taxon>Fungi</taxon>
        <taxon>Dikarya</taxon>
        <taxon>Ascomycota</taxon>
        <taxon>Pezizomycotina</taxon>
        <taxon>Leotiomycetes</taxon>
        <taxon>Thelebolales</taxon>
        <taxon>Thelebolaceae</taxon>
        <taxon>Pseudogymnoascus</taxon>
    </lineage>
</organism>
<proteinExistence type="inferred from homology"/>
<sequence length="264" mass="29161">MAGVALITGGASGMGLAVATSLSKKGWTVNIADLNVQRGEEVAAELSGSFFKTDVNNYASLSNTFDQVFRKYNSLNFVFANAGVGERKNFYAKTDAISGPPTELDFIIDIDLKSVINSAYLAQHYFRKNPKGEQACLILNSSIAGIYPVRFCPIYTAAKHGVVGFARAISRHFYDNDGIRVNTLCPGNVRTNLFEKNEWDAFDNEWIELSQIVKVVELMLFDEKMQGQVIEAAPENYYVIEPLTYNDPNVKRTLDGTVVDSIGK</sequence>
<dbReference type="SUPFAM" id="SSF51735">
    <property type="entry name" value="NAD(P)-binding Rossmann-fold domains"/>
    <property type="match status" value="1"/>
</dbReference>
<keyword evidence="5" id="KW-1185">Reference proteome</keyword>
<evidence type="ECO:0008006" key="6">
    <source>
        <dbReference type="Google" id="ProtNLM"/>
    </source>
</evidence>
<reference evidence="5" key="2">
    <citation type="journal article" date="2018" name="Nat. Commun.">
        <title>Extreme sensitivity to ultraviolet light in the fungal pathogen causing white-nose syndrome of bats.</title>
        <authorList>
            <person name="Palmer J.M."/>
            <person name="Drees K.P."/>
            <person name="Foster J.T."/>
            <person name="Lindner D.L."/>
        </authorList>
    </citation>
    <scope>NUCLEOTIDE SEQUENCE [LARGE SCALE GENOMIC DNA]</scope>
    <source>
        <strain evidence="5">UAMH 10579</strain>
    </source>
</reference>
<dbReference type="OrthoDB" id="3428057at2759"/>
<dbReference type="PROSITE" id="PS00061">
    <property type="entry name" value="ADH_SHORT"/>
    <property type="match status" value="1"/>
</dbReference>
<dbReference type="GO" id="GO:0005737">
    <property type="term" value="C:cytoplasm"/>
    <property type="evidence" value="ECO:0007669"/>
    <property type="project" value="TreeGrafter"/>
</dbReference>
<keyword evidence="3" id="KW-0560">Oxidoreductase</keyword>
<dbReference type="InterPro" id="IPR002347">
    <property type="entry name" value="SDR_fam"/>
</dbReference>
<dbReference type="RefSeq" id="XP_018125503.1">
    <property type="nucleotide sequence ID" value="XM_018278737.2"/>
</dbReference>
<gene>
    <name evidence="4" type="ORF">VE01_09323</name>
</gene>
<evidence type="ECO:0000256" key="3">
    <source>
        <dbReference type="ARBA" id="ARBA00023002"/>
    </source>
</evidence>
<dbReference type="GO" id="GO:0016616">
    <property type="term" value="F:oxidoreductase activity, acting on the CH-OH group of donors, NAD or NADP as acceptor"/>
    <property type="evidence" value="ECO:0007669"/>
    <property type="project" value="TreeGrafter"/>
</dbReference>